<sequence length="158" mass="18468">MADLGEAFNSLKFQKKLFQNIDYFFTQRTLIEENDYFDKNMNRKIKKIKVTYNFLALNIPINSISDFNKDSNLSFEIEIFGDEGYHYKGTLTSYSGFVPNFMIPIKGDKKIFINISSNLSNDNNQNNNSCKKFISFIEVPKRFQINPESVLLDIQIEE</sequence>
<proteinExistence type="predicted"/>
<organism evidence="1">
    <name type="scientific">viral metagenome</name>
    <dbReference type="NCBI Taxonomy" id="1070528"/>
    <lineage>
        <taxon>unclassified sequences</taxon>
        <taxon>metagenomes</taxon>
        <taxon>organismal metagenomes</taxon>
    </lineage>
</organism>
<dbReference type="EMBL" id="MN739800">
    <property type="protein sequence ID" value="QHT26676.1"/>
    <property type="molecule type" value="Genomic_DNA"/>
</dbReference>
<evidence type="ECO:0000313" key="1">
    <source>
        <dbReference type="EMBL" id="QHT26676.1"/>
    </source>
</evidence>
<accession>A0A6C0EBY3</accession>
<name>A0A6C0EBY3_9ZZZZ</name>
<reference evidence="1" key="1">
    <citation type="journal article" date="2020" name="Nature">
        <title>Giant virus diversity and host interactions through global metagenomics.</title>
        <authorList>
            <person name="Schulz F."/>
            <person name="Roux S."/>
            <person name="Paez-Espino D."/>
            <person name="Jungbluth S."/>
            <person name="Walsh D.A."/>
            <person name="Denef V.J."/>
            <person name="McMahon K.D."/>
            <person name="Konstantinidis K.T."/>
            <person name="Eloe-Fadrosh E.A."/>
            <person name="Kyrpides N.C."/>
            <person name="Woyke T."/>
        </authorList>
    </citation>
    <scope>NUCLEOTIDE SEQUENCE</scope>
    <source>
        <strain evidence="1">GVMAG-M-3300023179-2</strain>
    </source>
</reference>
<protein>
    <submittedName>
        <fullName evidence="1">Uncharacterized protein</fullName>
    </submittedName>
</protein>
<dbReference type="AlphaFoldDB" id="A0A6C0EBY3"/>